<sequence length="107" mass="12113">MKKISAQHLLFALLAFSGAVGAATQHVIIDSGDNALSREHARENQEQWDATRALRGKVNQRVEKDFDKYDNAVDLQEKCANSDNVNAYWEPNTARCLDRRTGRVILR</sequence>
<feature type="chain" id="PRO_5046681784" evidence="2">
    <location>
        <begin position="23"/>
        <end position="107"/>
    </location>
</feature>
<organism evidence="3 4">
    <name type="scientific">Martelella alba</name>
    <dbReference type="NCBI Taxonomy" id="2590451"/>
    <lineage>
        <taxon>Bacteria</taxon>
        <taxon>Pseudomonadati</taxon>
        <taxon>Pseudomonadota</taxon>
        <taxon>Alphaproteobacteria</taxon>
        <taxon>Hyphomicrobiales</taxon>
        <taxon>Aurantimonadaceae</taxon>
        <taxon>Martelella</taxon>
    </lineage>
</organism>
<reference evidence="3 4" key="1">
    <citation type="submission" date="2019-04" db="EMBL/GenBank/DDBJ databases">
        <authorList>
            <person name="Li M."/>
            <person name="Gao C."/>
        </authorList>
    </citation>
    <scope>NUCLEOTIDE SEQUENCE [LARGE SCALE GENOMIC DNA]</scope>
    <source>
        <strain evidence="3 4">BGMRC 2031</strain>
    </source>
</reference>
<name>A0ABY2SKQ9_9HYPH</name>
<gene>
    <name evidence="3" type="ORF">FCN80_13535</name>
</gene>
<dbReference type="NCBIfam" id="NF010180">
    <property type="entry name" value="PRK13659.1"/>
    <property type="match status" value="1"/>
</dbReference>
<evidence type="ECO:0000256" key="2">
    <source>
        <dbReference type="SAM" id="SignalP"/>
    </source>
</evidence>
<dbReference type="InterPro" id="IPR009700">
    <property type="entry name" value="DUF1283"/>
</dbReference>
<evidence type="ECO:0000313" key="3">
    <source>
        <dbReference type="EMBL" id="TKI05682.1"/>
    </source>
</evidence>
<dbReference type="EMBL" id="SZPQ01000018">
    <property type="protein sequence ID" value="TKI05682.1"/>
    <property type="molecule type" value="Genomic_DNA"/>
</dbReference>
<dbReference type="Proteomes" id="UP000305202">
    <property type="component" value="Unassembled WGS sequence"/>
</dbReference>
<dbReference type="Pfam" id="PF06932">
    <property type="entry name" value="DUF1283"/>
    <property type="match status" value="1"/>
</dbReference>
<evidence type="ECO:0000313" key="4">
    <source>
        <dbReference type="Proteomes" id="UP000305202"/>
    </source>
</evidence>
<dbReference type="RefSeq" id="WP_136990685.1">
    <property type="nucleotide sequence ID" value="NZ_SZPQ01000018.1"/>
</dbReference>
<proteinExistence type="predicted"/>
<accession>A0ABY2SKQ9</accession>
<protein>
    <submittedName>
        <fullName evidence="3">DUF1283 family protein</fullName>
    </submittedName>
</protein>
<feature type="signal peptide" evidence="2">
    <location>
        <begin position="1"/>
        <end position="22"/>
    </location>
</feature>
<comment type="caution">
    <text evidence="3">The sequence shown here is derived from an EMBL/GenBank/DDBJ whole genome shotgun (WGS) entry which is preliminary data.</text>
</comment>
<keyword evidence="1 2" id="KW-0732">Signal</keyword>
<evidence type="ECO:0000256" key="1">
    <source>
        <dbReference type="ARBA" id="ARBA00022729"/>
    </source>
</evidence>
<keyword evidence="4" id="KW-1185">Reference proteome</keyword>